<dbReference type="SUPFAM" id="SSF50249">
    <property type="entry name" value="Nucleic acid-binding proteins"/>
    <property type="match status" value="1"/>
</dbReference>
<evidence type="ECO:0000313" key="3">
    <source>
        <dbReference type="EMBL" id="OAQ64391.1"/>
    </source>
</evidence>
<dbReference type="Gene3D" id="2.40.50.140">
    <property type="entry name" value="Nucleic acid-binding proteins"/>
    <property type="match status" value="1"/>
</dbReference>
<proteinExistence type="predicted"/>
<feature type="compositionally biased region" description="Basic and acidic residues" evidence="1">
    <location>
        <begin position="885"/>
        <end position="917"/>
    </location>
</feature>
<dbReference type="GO" id="GO:0003677">
    <property type="term" value="F:DNA binding"/>
    <property type="evidence" value="ECO:0007669"/>
    <property type="project" value="InterPro"/>
</dbReference>
<organism evidence="3 4">
    <name type="scientific">Pochonia chlamydosporia 170</name>
    <dbReference type="NCBI Taxonomy" id="1380566"/>
    <lineage>
        <taxon>Eukaryota</taxon>
        <taxon>Fungi</taxon>
        <taxon>Dikarya</taxon>
        <taxon>Ascomycota</taxon>
        <taxon>Pezizomycotina</taxon>
        <taxon>Sordariomycetes</taxon>
        <taxon>Hypocreomycetidae</taxon>
        <taxon>Hypocreales</taxon>
        <taxon>Clavicipitaceae</taxon>
        <taxon>Pochonia</taxon>
    </lineage>
</organism>
<feature type="compositionally biased region" description="Polar residues" evidence="1">
    <location>
        <begin position="247"/>
        <end position="258"/>
    </location>
</feature>
<dbReference type="GeneID" id="28848819"/>
<feature type="compositionally biased region" description="Acidic residues" evidence="1">
    <location>
        <begin position="759"/>
        <end position="773"/>
    </location>
</feature>
<sequence length="1303" mass="144290">MADRPPLEALREAVPTPIAQLGPEIDDAKSRAIDGVVTVTWPYSIVTKSIAFILAEHDVLIRRNNGQIRIEFHGASGKAFADANVGGGDQLRISLDGAQWTRNGTKAGLPAGSLEWQLKFTNRLLLTIRRAESDDPDVIDVNVPEDDADRSLELPSIPRITPPVEAVGVENEVANSMPFVRPSTATVLSKRLASNTFEPEEFASPAFIKRARVSYGSLFEGDLDLFGDEKGRKKKNRRKSRFSMGNTVWRYSSRSPSQETKEPSEIGSLEDESTAEIHETAVSSFVAPASQQSTMVDEGCQTQELDFSPSMHVQVSAEAHFPGQQLAASPTAGYAIDNTTHLHTPSRNLFGNSQSHHEVPGAATEHMDSHVPTSQHHHGFDLGLPTTHVEMAPSAFASVSGPPDRIIAEAPTPEAVGVHDFPGVTLADHPYAEPAPHHDPNLHFHEDIHSTDHVFQHIPHQESDPWQPEAISSYPPVPNQHQDQHHTVAIDSSRVSAADVSRNTDFYHPQTAEEEEQTSHTHETFSRREEVLPDAEEEQYDSEDDGGDIKGEDYDLRNYEHTRDDDESESEEESDAPGSDVEQQAVDFEEEEDGDTSEEEEEEYEEEPSAQQRRAIAYRRQEEFEASEDGASAEDDSEEEGEDDVNGYDEDEDIEEEYDEEDEEEYDEEEEEVEEPPPPPRRPAEPVFISLLSDSEEEEEEKPVPTKAPQEVPADEMMHEDDEDIEEEAHTSEVEAAEQDIDEATTTHQPERDDKTQAEVDEESEPEADEPMDEPTQPATAVQDAEPEEIIEPQEEPDAMDVDEAASEPAGHADVEESKTRDNTAVEDVKDAPEIEAPAEEDAAEVSAAEEIEEATREADVEEQADAQESSAQAVEMPESVPAVDTHETAAKPDEAAAETEHEQSDSQKGETEDAKQNKQLPTPIETQSPEKTMAQQPAHQEDDDDAAAEDQIMSEYREYQSPTTKRPTEHVKPSTENEAPEPTQSQESDVLITVKSLRSHCHNKSHSIDSTSSRRDDPSIRLAQASSQAQDEPSQPEQDATQTSQGIRVTRSTKSDRDPSIQLAKASAEPSKPDETPSTVRVTRSMTEHSEEHHHQPGGTSKRPVTPETQHDEVLQSPSVSGSFIEDESLSALKRQLQRDLQTQLPDYIPLRSLRTSLNKTTDILAVATSTPPQPHRPKHGPRDYMLELSLTDPSSPSTVIIADIFRPHQASLPVVHKGDVVLLRRVTVVSMKGRGFGVRVGDASAWAVFEHGDEEMLPQIKGPPVEVADEEVEYAGGLRRWWDALDDRARGKIDRATRKVV</sequence>
<feature type="compositionally biased region" description="Acidic residues" evidence="1">
    <location>
        <begin position="837"/>
        <end position="853"/>
    </location>
</feature>
<feature type="domain" description="Telomeric single stranded DNA binding POT1/Cdc13" evidence="2">
    <location>
        <begin position="1149"/>
        <end position="1285"/>
    </location>
</feature>
<dbReference type="EMBL" id="LSBJ02000005">
    <property type="protein sequence ID" value="OAQ64391.1"/>
    <property type="molecule type" value="Genomic_DNA"/>
</dbReference>
<dbReference type="RefSeq" id="XP_018141705.1">
    <property type="nucleotide sequence ID" value="XM_018284825.1"/>
</dbReference>
<feature type="compositionally biased region" description="Acidic residues" evidence="1">
    <location>
        <begin position="587"/>
        <end position="608"/>
    </location>
</feature>
<evidence type="ECO:0000256" key="1">
    <source>
        <dbReference type="SAM" id="MobiDB-lite"/>
    </source>
</evidence>
<accession>A0A179FGK9</accession>
<dbReference type="Proteomes" id="UP000078397">
    <property type="component" value="Unassembled WGS sequence"/>
</dbReference>
<feature type="compositionally biased region" description="Basic and acidic residues" evidence="1">
    <location>
        <begin position="1087"/>
        <end position="1096"/>
    </location>
</feature>
<feature type="compositionally biased region" description="Polar residues" evidence="1">
    <location>
        <begin position="918"/>
        <end position="931"/>
    </location>
</feature>
<dbReference type="InterPro" id="IPR012340">
    <property type="entry name" value="NA-bd_OB-fold"/>
</dbReference>
<feature type="compositionally biased region" description="Basic and acidic residues" evidence="1">
    <location>
        <begin position="749"/>
        <end position="758"/>
    </location>
</feature>
<feature type="compositionally biased region" description="Basic and acidic residues" evidence="1">
    <location>
        <begin position="967"/>
        <end position="976"/>
    </location>
</feature>
<feature type="compositionally biased region" description="Polar residues" evidence="1">
    <location>
        <begin position="1025"/>
        <end position="1053"/>
    </location>
</feature>
<feature type="region of interest" description="Disordered" evidence="1">
    <location>
        <begin position="507"/>
        <end position="1123"/>
    </location>
</feature>
<dbReference type="GO" id="GO:0000781">
    <property type="term" value="C:chromosome, telomeric region"/>
    <property type="evidence" value="ECO:0007669"/>
    <property type="project" value="InterPro"/>
</dbReference>
<feature type="compositionally biased region" description="Acidic residues" evidence="1">
    <location>
        <begin position="532"/>
        <end position="546"/>
    </location>
</feature>
<feature type="region of interest" description="Disordered" evidence="1">
    <location>
        <begin position="459"/>
        <end position="484"/>
    </location>
</feature>
<dbReference type="CDD" id="cd04497">
    <property type="entry name" value="hPOT1_OB1_like"/>
    <property type="match status" value="1"/>
</dbReference>
<feature type="compositionally biased region" description="Basic and acidic residues" evidence="1">
    <location>
        <begin position="547"/>
        <end position="564"/>
    </location>
</feature>
<evidence type="ECO:0000313" key="4">
    <source>
        <dbReference type="Proteomes" id="UP000078397"/>
    </source>
</evidence>
<dbReference type="OrthoDB" id="5363079at2759"/>
<reference evidence="3 4" key="1">
    <citation type="journal article" date="2016" name="PLoS Pathog.">
        <title>Biosynthesis of antibiotic leucinostatins in bio-control fungus Purpureocillium lilacinum and their inhibition on phytophthora revealed by genome mining.</title>
        <authorList>
            <person name="Wang G."/>
            <person name="Liu Z."/>
            <person name="Lin R."/>
            <person name="Li E."/>
            <person name="Mao Z."/>
            <person name="Ling J."/>
            <person name="Yang Y."/>
            <person name="Yin W.B."/>
            <person name="Xie B."/>
        </authorList>
    </citation>
    <scope>NUCLEOTIDE SEQUENCE [LARGE SCALE GENOMIC DNA]</scope>
    <source>
        <strain evidence="3">170</strain>
    </source>
</reference>
<comment type="caution">
    <text evidence="3">The sequence shown here is derived from an EMBL/GenBank/DDBJ whole genome shotgun (WGS) entry which is preliminary data.</text>
</comment>
<feature type="region of interest" description="Disordered" evidence="1">
    <location>
        <begin position="247"/>
        <end position="274"/>
    </location>
</feature>
<feature type="compositionally biased region" description="Acidic residues" evidence="1">
    <location>
        <begin position="718"/>
        <end position="727"/>
    </location>
</feature>
<dbReference type="InterPro" id="IPR011564">
    <property type="entry name" value="Telomer_end-bd_POT1/Cdc13"/>
</dbReference>
<keyword evidence="4" id="KW-1185">Reference proteome</keyword>
<feature type="compositionally biased region" description="Acidic residues" evidence="1">
    <location>
        <begin position="624"/>
        <end position="675"/>
    </location>
</feature>
<name>A0A179FGK9_METCM</name>
<feature type="compositionally biased region" description="Polar residues" evidence="1">
    <location>
        <begin position="977"/>
        <end position="989"/>
    </location>
</feature>
<dbReference type="GO" id="GO:0000723">
    <property type="term" value="P:telomere maintenance"/>
    <property type="evidence" value="ECO:0007669"/>
    <property type="project" value="InterPro"/>
</dbReference>
<feature type="compositionally biased region" description="Acidic residues" evidence="1">
    <location>
        <begin position="565"/>
        <end position="575"/>
    </location>
</feature>
<evidence type="ECO:0000259" key="2">
    <source>
        <dbReference type="SMART" id="SM00976"/>
    </source>
</evidence>
<feature type="compositionally biased region" description="Basic and acidic residues" evidence="1">
    <location>
        <begin position="811"/>
        <end position="833"/>
    </location>
</feature>
<feature type="compositionally biased region" description="Acidic residues" evidence="1">
    <location>
        <begin position="785"/>
        <end position="806"/>
    </location>
</feature>
<dbReference type="Pfam" id="PF02765">
    <property type="entry name" value="POT1"/>
    <property type="match status" value="1"/>
</dbReference>
<feature type="compositionally biased region" description="Polar residues" evidence="1">
    <location>
        <begin position="1077"/>
        <end position="1086"/>
    </location>
</feature>
<dbReference type="STRING" id="1380566.A0A179FGK9"/>
<dbReference type="SMART" id="SM00976">
    <property type="entry name" value="Telo_bind"/>
    <property type="match status" value="1"/>
</dbReference>
<gene>
    <name evidence="3" type="ORF">VFPPC_05669</name>
</gene>
<protein>
    <submittedName>
        <fullName evidence="3">Telomere end binding protein</fullName>
    </submittedName>
</protein>
<feature type="compositionally biased region" description="Basic and acidic residues" evidence="1">
    <location>
        <begin position="517"/>
        <end position="531"/>
    </location>
</feature>
<dbReference type="KEGG" id="pchm:VFPPC_05669"/>
<feature type="compositionally biased region" description="Low complexity" evidence="1">
    <location>
        <begin position="867"/>
        <end position="876"/>
    </location>
</feature>